<evidence type="ECO:0000256" key="3">
    <source>
        <dbReference type="SAM" id="Phobius"/>
    </source>
</evidence>
<dbReference type="EMBL" id="UYYG01001151">
    <property type="protein sequence ID" value="VDN54925.1"/>
    <property type="molecule type" value="Genomic_DNA"/>
</dbReference>
<keyword evidence="1" id="KW-0677">Repeat</keyword>
<dbReference type="PANTHER" id="PTHR24637">
    <property type="entry name" value="COLLAGEN"/>
    <property type="match status" value="1"/>
</dbReference>
<evidence type="ECO:0000313" key="5">
    <source>
        <dbReference type="Proteomes" id="UP000038040"/>
    </source>
</evidence>
<dbReference type="Proteomes" id="UP000038040">
    <property type="component" value="Unplaced"/>
</dbReference>
<dbReference type="Pfam" id="PF01391">
    <property type="entry name" value="Collagen"/>
    <property type="match status" value="2"/>
</dbReference>
<dbReference type="PANTHER" id="PTHR24637:SF328">
    <property type="entry name" value="NEMATODE CUTICLE COLLAGEN N-TERMINAL DOMAIN-CONTAINING PROTEIN"/>
    <property type="match status" value="1"/>
</dbReference>
<feature type="region of interest" description="Disordered" evidence="2">
    <location>
        <begin position="248"/>
        <end position="352"/>
    </location>
</feature>
<reference evidence="7" key="1">
    <citation type="submission" date="2017-02" db="UniProtKB">
        <authorList>
            <consortium name="WormBaseParasite"/>
        </authorList>
    </citation>
    <scope>IDENTIFICATION</scope>
</reference>
<sequence>MHSYSTVRMIIIFGLRGIDIGDLHVISMSNKTTVAFAAGLGCCVLCFLIFAISTLFDEIRNIELELDLEIDNIKIFADIARGSYSSVAGIDAPEQPILDSDNDNSIGATGPSLKRPNFEPREMISETFLHRKCECDAKNQCPPGPPGPPGLPGIDGDHAEDGLDGDIGHHAEDMEMRVAMVDKCFYCPPGQPGPPGPPGQPGHRGMRGARGTPGATGRDGQPGFPGQALFLLLIDEYLRTMKKFYETLQMGPEGPPGPPGEEGPQGDRGENAEHVMGMKGLKGEPGVEGEPGEIGEIGDAGPPGMTGPPGDRGPEGPRGEDGKPGPQGPAGEEGEPGKDAEYCPCPRRFKNF</sequence>
<keyword evidence="3" id="KW-1133">Transmembrane helix</keyword>
<feature type="compositionally biased region" description="Low complexity" evidence="2">
    <location>
        <begin position="209"/>
        <end position="219"/>
    </location>
</feature>
<gene>
    <name evidence="4" type="ORF">DME_LOCUS4898</name>
</gene>
<evidence type="ECO:0000256" key="1">
    <source>
        <dbReference type="ARBA" id="ARBA00022737"/>
    </source>
</evidence>
<feature type="region of interest" description="Disordered" evidence="2">
    <location>
        <begin position="189"/>
        <end position="223"/>
    </location>
</feature>
<protein>
    <submittedName>
        <fullName evidence="7">Col_cuticle_N domain-containing protein</fullName>
    </submittedName>
</protein>
<dbReference type="Proteomes" id="UP000274756">
    <property type="component" value="Unassembled WGS sequence"/>
</dbReference>
<dbReference type="WBParaSite" id="DME_0000053801-mRNA-1">
    <property type="protein sequence ID" value="DME_0000053801-mRNA-1"/>
    <property type="gene ID" value="DME_0000053801"/>
</dbReference>
<proteinExistence type="predicted"/>
<name>A0A0N4U1P4_DRAME</name>
<keyword evidence="3" id="KW-0472">Membrane</keyword>
<evidence type="ECO:0000313" key="4">
    <source>
        <dbReference type="EMBL" id="VDN54925.1"/>
    </source>
</evidence>
<evidence type="ECO:0000313" key="7">
    <source>
        <dbReference type="WBParaSite" id="DME_0000053801-mRNA-1"/>
    </source>
</evidence>
<dbReference type="InterPro" id="IPR008160">
    <property type="entry name" value="Collagen"/>
</dbReference>
<feature type="region of interest" description="Disordered" evidence="2">
    <location>
        <begin position="139"/>
        <end position="168"/>
    </location>
</feature>
<dbReference type="STRING" id="318479.A0A0N4U1P4"/>
<reference evidence="4 6" key="2">
    <citation type="submission" date="2018-11" db="EMBL/GenBank/DDBJ databases">
        <authorList>
            <consortium name="Pathogen Informatics"/>
        </authorList>
    </citation>
    <scope>NUCLEOTIDE SEQUENCE [LARGE SCALE GENOMIC DNA]</scope>
</reference>
<keyword evidence="3" id="KW-0812">Transmembrane</keyword>
<feature type="region of interest" description="Disordered" evidence="2">
    <location>
        <begin position="95"/>
        <end position="117"/>
    </location>
</feature>
<feature type="compositionally biased region" description="Basic and acidic residues" evidence="2">
    <location>
        <begin position="155"/>
        <end position="168"/>
    </location>
</feature>
<feature type="compositionally biased region" description="Pro residues" evidence="2">
    <location>
        <begin position="189"/>
        <end position="200"/>
    </location>
</feature>
<evidence type="ECO:0000313" key="6">
    <source>
        <dbReference type="Proteomes" id="UP000274756"/>
    </source>
</evidence>
<feature type="compositionally biased region" description="Pro residues" evidence="2">
    <location>
        <begin position="142"/>
        <end position="151"/>
    </location>
</feature>
<evidence type="ECO:0000256" key="2">
    <source>
        <dbReference type="SAM" id="MobiDB-lite"/>
    </source>
</evidence>
<dbReference type="AlphaFoldDB" id="A0A0N4U1P4"/>
<organism evidence="5 7">
    <name type="scientific">Dracunculus medinensis</name>
    <name type="common">Guinea worm</name>
    <dbReference type="NCBI Taxonomy" id="318479"/>
    <lineage>
        <taxon>Eukaryota</taxon>
        <taxon>Metazoa</taxon>
        <taxon>Ecdysozoa</taxon>
        <taxon>Nematoda</taxon>
        <taxon>Chromadorea</taxon>
        <taxon>Rhabditida</taxon>
        <taxon>Spirurina</taxon>
        <taxon>Dracunculoidea</taxon>
        <taxon>Dracunculidae</taxon>
        <taxon>Dracunculus</taxon>
    </lineage>
</organism>
<feature type="compositionally biased region" description="Basic and acidic residues" evidence="2">
    <location>
        <begin position="312"/>
        <end position="323"/>
    </location>
</feature>
<accession>A0A0N4U1P4</accession>
<feature type="transmembrane region" description="Helical" evidence="3">
    <location>
        <begin position="34"/>
        <end position="56"/>
    </location>
</feature>
<keyword evidence="6" id="KW-1185">Reference proteome</keyword>